<accession>A0A7V4TZD9</accession>
<dbReference type="Proteomes" id="UP000885779">
    <property type="component" value="Unassembled WGS sequence"/>
</dbReference>
<proteinExistence type="predicted"/>
<dbReference type="AlphaFoldDB" id="A0A7V4TZD9"/>
<organism evidence="1">
    <name type="scientific">Caldithrix abyssi</name>
    <dbReference type="NCBI Taxonomy" id="187145"/>
    <lineage>
        <taxon>Bacteria</taxon>
        <taxon>Pseudomonadati</taxon>
        <taxon>Calditrichota</taxon>
        <taxon>Calditrichia</taxon>
        <taxon>Calditrichales</taxon>
        <taxon>Calditrichaceae</taxon>
        <taxon>Caldithrix</taxon>
    </lineage>
</organism>
<protein>
    <submittedName>
        <fullName evidence="1">Uncharacterized protein</fullName>
    </submittedName>
</protein>
<gene>
    <name evidence="1" type="ORF">ENK44_05375</name>
</gene>
<reference evidence="1" key="1">
    <citation type="journal article" date="2020" name="mSystems">
        <title>Genome- and Community-Level Interaction Insights into Carbon Utilization and Element Cycling Functions of Hydrothermarchaeota in Hydrothermal Sediment.</title>
        <authorList>
            <person name="Zhou Z."/>
            <person name="Liu Y."/>
            <person name="Xu W."/>
            <person name="Pan J."/>
            <person name="Luo Z.H."/>
            <person name="Li M."/>
        </authorList>
    </citation>
    <scope>NUCLEOTIDE SEQUENCE [LARGE SCALE GENOMIC DNA]</scope>
    <source>
        <strain evidence="1">HyVt-577</strain>
    </source>
</reference>
<sequence length="73" mass="8499">MIVEKAIPYPTHFGHALGAKWDLHDIHECPHREEEWHQTARSLVEEIEETPSKSMAKILKNDLDDILRENGKL</sequence>
<comment type="caution">
    <text evidence="1">The sequence shown here is derived from an EMBL/GenBank/DDBJ whole genome shotgun (WGS) entry which is preliminary data.</text>
</comment>
<name>A0A7V4TZD9_CALAY</name>
<dbReference type="EMBL" id="DRQG01000049">
    <property type="protein sequence ID" value="HGY55110.1"/>
    <property type="molecule type" value="Genomic_DNA"/>
</dbReference>
<evidence type="ECO:0000313" key="1">
    <source>
        <dbReference type="EMBL" id="HGY55110.1"/>
    </source>
</evidence>